<dbReference type="InterPro" id="IPR029058">
    <property type="entry name" value="AB_hydrolase_fold"/>
</dbReference>
<sequence>MPVACIPVISAEAVTTRALPDYTEAVTIIVGQGQAISISNPRGIHYLPLDTRQVLSRLIRSSAPLSLESLTRQASGYKKQLPTPTAIMPTKLRPEFAAMLEGMSKHPPLPVGDAMARRQAMDPMMAAIDKARKAASPELDERITLRTHLVPRPDDGHKVPVLHYALKDAEPGQPLTAGIVNVHGGGFIFGSAHFLDSGVRRHVLETGVPIFDVEYRLAPENPYPVPHEDAWAALVWVHAHAADFGVDPKRIALMGDSAGGCIAAALALHAVTQGLEIAKLILVCPMLDDRTGRDLSIDTSGYTWKPEDNITAWDAVLGGAAPEVKSGMIPAVTARVAELGGMPPTLLQIGGCDLFLDEGLAFGTALARQGAEVEMITYAGSPHGFEDIIPTSPASIRARQDRCRVIRGL</sequence>
<keyword evidence="4" id="KW-1185">Reference proteome</keyword>
<name>A0A9P9BIZ6_9PEZI</name>
<feature type="domain" description="Alpha/beta hydrolase fold-3" evidence="2">
    <location>
        <begin position="179"/>
        <end position="385"/>
    </location>
</feature>
<dbReference type="GO" id="GO:0016787">
    <property type="term" value="F:hydrolase activity"/>
    <property type="evidence" value="ECO:0007669"/>
    <property type="project" value="UniProtKB-KW"/>
</dbReference>
<evidence type="ECO:0000259" key="2">
    <source>
        <dbReference type="Pfam" id="PF07859"/>
    </source>
</evidence>
<dbReference type="PANTHER" id="PTHR48081">
    <property type="entry name" value="AB HYDROLASE SUPERFAMILY PROTEIN C4A8.06C"/>
    <property type="match status" value="1"/>
</dbReference>
<evidence type="ECO:0000313" key="4">
    <source>
        <dbReference type="Proteomes" id="UP000756346"/>
    </source>
</evidence>
<dbReference type="PANTHER" id="PTHR48081:SF8">
    <property type="entry name" value="ALPHA_BETA HYDROLASE FOLD-3 DOMAIN-CONTAINING PROTEIN-RELATED"/>
    <property type="match status" value="1"/>
</dbReference>
<dbReference type="EMBL" id="JAGTJQ010000009">
    <property type="protein sequence ID" value="KAH7024758.1"/>
    <property type="molecule type" value="Genomic_DNA"/>
</dbReference>
<accession>A0A9P9BIZ6</accession>
<dbReference type="InterPro" id="IPR050300">
    <property type="entry name" value="GDXG_lipolytic_enzyme"/>
</dbReference>
<dbReference type="InterPro" id="IPR013094">
    <property type="entry name" value="AB_hydrolase_3"/>
</dbReference>
<keyword evidence="1 3" id="KW-0378">Hydrolase</keyword>
<dbReference type="Pfam" id="PF07859">
    <property type="entry name" value="Abhydrolase_3"/>
    <property type="match status" value="1"/>
</dbReference>
<protein>
    <submittedName>
        <fullName evidence="3">Alpha/Beta hydrolase protein</fullName>
    </submittedName>
</protein>
<proteinExistence type="predicted"/>
<organism evidence="3 4">
    <name type="scientific">Microdochium trichocladiopsis</name>
    <dbReference type="NCBI Taxonomy" id="1682393"/>
    <lineage>
        <taxon>Eukaryota</taxon>
        <taxon>Fungi</taxon>
        <taxon>Dikarya</taxon>
        <taxon>Ascomycota</taxon>
        <taxon>Pezizomycotina</taxon>
        <taxon>Sordariomycetes</taxon>
        <taxon>Xylariomycetidae</taxon>
        <taxon>Xylariales</taxon>
        <taxon>Microdochiaceae</taxon>
        <taxon>Microdochium</taxon>
    </lineage>
</organism>
<gene>
    <name evidence="3" type="ORF">B0I36DRAFT_416367</name>
</gene>
<dbReference type="AlphaFoldDB" id="A0A9P9BIZ6"/>
<dbReference type="Proteomes" id="UP000756346">
    <property type="component" value="Unassembled WGS sequence"/>
</dbReference>
<dbReference type="OrthoDB" id="408631at2759"/>
<dbReference type="RefSeq" id="XP_046008306.1">
    <property type="nucleotide sequence ID" value="XM_046162074.1"/>
</dbReference>
<reference evidence="3" key="1">
    <citation type="journal article" date="2021" name="Nat. Commun.">
        <title>Genetic determinants of endophytism in the Arabidopsis root mycobiome.</title>
        <authorList>
            <person name="Mesny F."/>
            <person name="Miyauchi S."/>
            <person name="Thiergart T."/>
            <person name="Pickel B."/>
            <person name="Atanasova L."/>
            <person name="Karlsson M."/>
            <person name="Huettel B."/>
            <person name="Barry K.W."/>
            <person name="Haridas S."/>
            <person name="Chen C."/>
            <person name="Bauer D."/>
            <person name="Andreopoulos W."/>
            <person name="Pangilinan J."/>
            <person name="LaButti K."/>
            <person name="Riley R."/>
            <person name="Lipzen A."/>
            <person name="Clum A."/>
            <person name="Drula E."/>
            <person name="Henrissat B."/>
            <person name="Kohler A."/>
            <person name="Grigoriev I.V."/>
            <person name="Martin F.M."/>
            <person name="Hacquard S."/>
        </authorList>
    </citation>
    <scope>NUCLEOTIDE SEQUENCE</scope>
    <source>
        <strain evidence="3">MPI-CAGE-CH-0230</strain>
    </source>
</reference>
<evidence type="ECO:0000256" key="1">
    <source>
        <dbReference type="ARBA" id="ARBA00022801"/>
    </source>
</evidence>
<dbReference type="Gene3D" id="3.40.50.1820">
    <property type="entry name" value="alpha/beta hydrolase"/>
    <property type="match status" value="1"/>
</dbReference>
<comment type="caution">
    <text evidence="3">The sequence shown here is derived from an EMBL/GenBank/DDBJ whole genome shotgun (WGS) entry which is preliminary data.</text>
</comment>
<evidence type="ECO:0000313" key="3">
    <source>
        <dbReference type="EMBL" id="KAH7024758.1"/>
    </source>
</evidence>
<dbReference type="GeneID" id="70191620"/>
<dbReference type="SUPFAM" id="SSF53474">
    <property type="entry name" value="alpha/beta-Hydrolases"/>
    <property type="match status" value="1"/>
</dbReference>